<name>A0A927MQG8_9BACL</name>
<reference evidence="3" key="1">
    <citation type="submission" date="2020-10" db="EMBL/GenBank/DDBJ databases">
        <title>Genomic Encyclopedia of Type Strains, Phase IV (KMG-IV): sequencing the most valuable type-strain genomes for metagenomic binning, comparative biology and taxonomic classification.</title>
        <authorList>
            <person name="Goeker M."/>
        </authorList>
    </citation>
    <scope>NUCLEOTIDE SEQUENCE</scope>
    <source>
        <strain evidence="3">DSM 13886</strain>
    </source>
</reference>
<comment type="caution">
    <text evidence="3">The sequence shown here is derived from an EMBL/GenBank/DDBJ whole genome shotgun (WGS) entry which is preliminary data.</text>
</comment>
<evidence type="ECO:0000313" key="3">
    <source>
        <dbReference type="EMBL" id="MBE1555491.1"/>
    </source>
</evidence>
<accession>A0A927MQG8</accession>
<dbReference type="PANTHER" id="PTHR30195:SF15">
    <property type="entry name" value="TYPE I RESTRICTION ENZYME HINDI ENDONUCLEASE SUBUNIT"/>
    <property type="match status" value="1"/>
</dbReference>
<dbReference type="PANTHER" id="PTHR30195">
    <property type="entry name" value="TYPE I SITE-SPECIFIC DEOXYRIBONUCLEASE PROTEIN SUBUNIT M AND R"/>
    <property type="match status" value="1"/>
</dbReference>
<dbReference type="InterPro" id="IPR051268">
    <property type="entry name" value="Type-I_R_enzyme_R_subunit"/>
</dbReference>
<keyword evidence="1" id="KW-0680">Restriction system</keyword>
<feature type="domain" description="Restriction endonuclease type I HsdR second RecA-like helicase" evidence="2">
    <location>
        <begin position="98"/>
        <end position="140"/>
    </location>
</feature>
<dbReference type="AlphaFoldDB" id="A0A927MQG8"/>
<gene>
    <name evidence="3" type="ORF">H4683_002611</name>
</gene>
<dbReference type="Gene3D" id="3.40.50.300">
    <property type="entry name" value="P-loop containing nucleotide triphosphate hydrolases"/>
    <property type="match status" value="2"/>
</dbReference>
<dbReference type="InterPro" id="IPR027417">
    <property type="entry name" value="P-loop_NTPase"/>
</dbReference>
<evidence type="ECO:0000259" key="2">
    <source>
        <dbReference type="Pfam" id="PF22679"/>
    </source>
</evidence>
<dbReference type="InterPro" id="IPR055180">
    <property type="entry name" value="HsdR_RecA-like_helicase_dom_2"/>
</dbReference>
<organism evidence="3 4">
    <name type="scientific">Sporosarcina limicola</name>
    <dbReference type="NCBI Taxonomy" id="34101"/>
    <lineage>
        <taxon>Bacteria</taxon>
        <taxon>Bacillati</taxon>
        <taxon>Bacillota</taxon>
        <taxon>Bacilli</taxon>
        <taxon>Bacillales</taxon>
        <taxon>Caryophanaceae</taxon>
        <taxon>Sporosarcina</taxon>
    </lineage>
</organism>
<dbReference type="Pfam" id="PF22679">
    <property type="entry name" value="T1R_D3-like"/>
    <property type="match status" value="1"/>
</dbReference>
<protein>
    <submittedName>
        <fullName evidence="3">Type I site-specific restriction-modification system R (Restriction) subunit</fullName>
    </submittedName>
</protein>
<evidence type="ECO:0000313" key="4">
    <source>
        <dbReference type="Proteomes" id="UP000658225"/>
    </source>
</evidence>
<dbReference type="Proteomes" id="UP000658225">
    <property type="component" value="Unassembled WGS sequence"/>
</dbReference>
<evidence type="ECO:0000256" key="1">
    <source>
        <dbReference type="ARBA" id="ARBA00022747"/>
    </source>
</evidence>
<keyword evidence="4" id="KW-1185">Reference proteome</keyword>
<dbReference type="GO" id="GO:0009307">
    <property type="term" value="P:DNA restriction-modification system"/>
    <property type="evidence" value="ECO:0007669"/>
    <property type="project" value="UniProtKB-KW"/>
</dbReference>
<sequence>MKSKWSRLEALAGAEQRVKQMVQDIVKHYETRQEAMFGKAMIVIMSRRIAIELYSEIVNIRPDWHSDDDDKGIIKIVMTGTSSDPEHWQPFIGTKKRSDQLARRMKDVNDELKLVLVRDMWLTGFDVPSMSTMYIDKPMRGIT</sequence>
<dbReference type="EMBL" id="JADBEL010000014">
    <property type="protein sequence ID" value="MBE1555491.1"/>
    <property type="molecule type" value="Genomic_DNA"/>
</dbReference>
<proteinExistence type="predicted"/>